<protein>
    <submittedName>
        <fullName evidence="2">DUF1173 family protein</fullName>
    </submittedName>
</protein>
<evidence type="ECO:0000313" key="3">
    <source>
        <dbReference type="Proteomes" id="UP001293718"/>
    </source>
</evidence>
<gene>
    <name evidence="2" type="ORF">SM757_00245</name>
</gene>
<dbReference type="RefSeq" id="WP_322464090.1">
    <property type="nucleotide sequence ID" value="NZ_JAXOJX010000001.1"/>
</dbReference>
<dbReference type="InterPro" id="IPR009553">
    <property type="entry name" value="DUF1173"/>
</dbReference>
<dbReference type="Proteomes" id="UP001293718">
    <property type="component" value="Unassembled WGS sequence"/>
</dbReference>
<reference evidence="2 3" key="1">
    <citation type="submission" date="2023-11" db="EMBL/GenBank/DDBJ databases">
        <title>Draft genome of Azohydromonas lata strain H1 (DSM1123), a polyhydroxyalkanoate producer.</title>
        <authorList>
            <person name="Traversa D."/>
            <person name="D'Addabbo P."/>
            <person name="Pazzani C."/>
            <person name="Manzari C."/>
            <person name="Chiara M."/>
            <person name="Scrascia M."/>
        </authorList>
    </citation>
    <scope>NUCLEOTIDE SEQUENCE [LARGE SCALE GENOMIC DNA]</scope>
    <source>
        <strain evidence="2 3">H1</strain>
        <plasmid evidence="2">unnamed</plasmid>
    </source>
</reference>
<proteinExistence type="predicted"/>
<evidence type="ECO:0000313" key="2">
    <source>
        <dbReference type="EMBL" id="MDZ5454990.1"/>
    </source>
</evidence>
<comment type="caution">
    <text evidence="2">The sequence shown here is derived from an EMBL/GenBank/DDBJ whole genome shotgun (WGS) entry which is preliminary data.</text>
</comment>
<sequence length="419" mass="46806">MEQQEFFVRGRHYAAGDPALQAVLASIYGSSERPRCMCVPGGVPMYIANHGFYVVKRMPETGKSHHPGCPSFEPEAGLSGLGELQGEAIIEHAPDQIELRTAFALMRKSGACSPRGPASEDVKQVKASRHAMSLRALLHFLYERAGFNRWYPAMTGRRNWAVIHKYLQDAAEGVLLKGSTLDEKLFVPEPFRVECRDEIADRRRRKLAALTSPESANTFNMGLLVGQYNGSEPTQQGRRIIVKHMPDSPLFIDNKAWTKAERTYGTMLQACEADVEHKPRILMIALVYAKREFVYQVDTLSMMMVTDQWIPLDDLHELPLLESLVQAGRSFIKPLRYDSGPAAGIPSALLLDCLHAPMPMYVLSAFADDRGHAQQERAVRDRGEAAWSWRTQEPMPELPPLARHAHGPARPPTLTGTTP</sequence>
<accession>A0ABU5I7B7</accession>
<evidence type="ECO:0000256" key="1">
    <source>
        <dbReference type="SAM" id="MobiDB-lite"/>
    </source>
</evidence>
<dbReference type="EMBL" id="JAXOJX010000001">
    <property type="protein sequence ID" value="MDZ5454990.1"/>
    <property type="molecule type" value="Genomic_DNA"/>
</dbReference>
<keyword evidence="3" id="KW-1185">Reference proteome</keyword>
<keyword evidence="2" id="KW-0614">Plasmid</keyword>
<organism evidence="2 3">
    <name type="scientific">Azohydromonas lata</name>
    <dbReference type="NCBI Taxonomy" id="45677"/>
    <lineage>
        <taxon>Bacteria</taxon>
        <taxon>Pseudomonadati</taxon>
        <taxon>Pseudomonadota</taxon>
        <taxon>Betaproteobacteria</taxon>
        <taxon>Burkholderiales</taxon>
        <taxon>Sphaerotilaceae</taxon>
        <taxon>Azohydromonas</taxon>
    </lineage>
</organism>
<geneLocation type="plasmid" evidence="2">
    <name>unnamed</name>
</geneLocation>
<feature type="region of interest" description="Disordered" evidence="1">
    <location>
        <begin position="383"/>
        <end position="419"/>
    </location>
</feature>
<name>A0ABU5I7B7_9BURK</name>
<dbReference type="Pfam" id="PF06666">
    <property type="entry name" value="DUF1173"/>
    <property type="match status" value="1"/>
</dbReference>